<dbReference type="InterPro" id="IPR038690">
    <property type="entry name" value="NusG_2_sf"/>
</dbReference>
<dbReference type="EMBL" id="LIZX01000004">
    <property type="protein sequence ID" value="KPJ70196.1"/>
    <property type="molecule type" value="Genomic_DNA"/>
</dbReference>
<evidence type="ECO:0000313" key="1">
    <source>
        <dbReference type="EMBL" id="KPJ70196.1"/>
    </source>
</evidence>
<protein>
    <submittedName>
        <fullName evidence="1">Uncharacterized protein</fullName>
    </submittedName>
</protein>
<comment type="caution">
    <text evidence="1">The sequence shown here is derived from an EMBL/GenBank/DDBJ whole genome shotgun (WGS) entry which is preliminary data.</text>
</comment>
<proteinExistence type="predicted"/>
<dbReference type="Pfam" id="PF07009">
    <property type="entry name" value="NusG_II"/>
    <property type="match status" value="1"/>
</dbReference>
<gene>
    <name evidence="1" type="ORF">AMJ44_00300</name>
</gene>
<evidence type="ECO:0000313" key="2">
    <source>
        <dbReference type="Proteomes" id="UP000051861"/>
    </source>
</evidence>
<name>A0A0S7Y6C3_UNCSA</name>
<dbReference type="AlphaFoldDB" id="A0A0S7Y6C3"/>
<sequence>MDRRGFCKTLLLLPLFSPSFYISKKTQGDFELQLITSFPHKFITPLIQEIQKHGFLQGQNFATINFHPQQADLIKVLSQNQWKQVQSPSQADLVFAFSRLIKPVPSSFALIRNEKVWDIRFNRLLSIWKEMYQVPSSWLTSISSPKRKRMIYRGDKASVYLNGQKVEAISLKKNHSKSFTTRGGQVDVLVEEGKARIADSPCPQKICLHTPPITFEGERIICVPNHFLLEIESHYSVDTAIG</sequence>
<accession>A0A0S7Y6C3</accession>
<dbReference type="Gene3D" id="2.60.320.10">
    <property type="entry name" value="N-utilization substance G protein NusG, insert domain"/>
    <property type="match status" value="1"/>
</dbReference>
<reference evidence="1 2" key="1">
    <citation type="journal article" date="2015" name="Microbiome">
        <title>Genomic resolution of linkages in carbon, nitrogen, and sulfur cycling among widespread estuary sediment bacteria.</title>
        <authorList>
            <person name="Baker B.J."/>
            <person name="Lazar C.S."/>
            <person name="Teske A.P."/>
            <person name="Dick G.J."/>
        </authorList>
    </citation>
    <scope>NUCLEOTIDE SEQUENCE [LARGE SCALE GENOMIC DNA]</scope>
    <source>
        <strain evidence="1">DG_54_3</strain>
    </source>
</reference>
<dbReference type="Proteomes" id="UP000051861">
    <property type="component" value="Unassembled WGS sequence"/>
</dbReference>
<organism evidence="1 2">
    <name type="scientific">candidate division WOR-1 bacterium DG_54_3</name>
    <dbReference type="NCBI Taxonomy" id="1703775"/>
    <lineage>
        <taxon>Bacteria</taxon>
        <taxon>Bacillati</taxon>
        <taxon>Saganbacteria</taxon>
    </lineage>
</organism>